<evidence type="ECO:0000259" key="6">
    <source>
        <dbReference type="PROSITE" id="PS50983"/>
    </source>
</evidence>
<comment type="caution">
    <text evidence="7">The sequence shown here is derived from an EMBL/GenBank/DDBJ whole genome shotgun (WGS) entry which is preliminary data.</text>
</comment>
<dbReference type="GO" id="GO:1901678">
    <property type="term" value="P:iron coordination entity transport"/>
    <property type="evidence" value="ECO:0007669"/>
    <property type="project" value="UniProtKB-ARBA"/>
</dbReference>
<dbReference type="OrthoDB" id="9793175at2"/>
<comment type="similarity">
    <text evidence="2">Belongs to the bacterial solute-binding protein 8 family.</text>
</comment>
<protein>
    <recommendedName>
        <fullName evidence="6">Fe/B12 periplasmic-binding domain-containing protein</fullName>
    </recommendedName>
</protein>
<dbReference type="GO" id="GO:0030288">
    <property type="term" value="C:outer membrane-bounded periplasmic space"/>
    <property type="evidence" value="ECO:0007669"/>
    <property type="project" value="TreeGrafter"/>
</dbReference>
<dbReference type="EMBL" id="BJXA01000079">
    <property type="protein sequence ID" value="GEM42875.1"/>
    <property type="molecule type" value="Genomic_DNA"/>
</dbReference>
<dbReference type="InterPro" id="IPR002491">
    <property type="entry name" value="ABC_transptr_periplasmic_BD"/>
</dbReference>
<keyword evidence="4 5" id="KW-0732">Signal</keyword>
<gene>
    <name evidence="7" type="ORF">NN4_73940</name>
</gene>
<evidence type="ECO:0000256" key="5">
    <source>
        <dbReference type="SAM" id="SignalP"/>
    </source>
</evidence>
<reference evidence="7 8" key="1">
    <citation type="submission" date="2019-07" db="EMBL/GenBank/DDBJ databases">
        <title>Whole genome shotgun sequence of Nocardia ninae NBRC 108245.</title>
        <authorList>
            <person name="Hosoyama A."/>
            <person name="Uohara A."/>
            <person name="Ohji S."/>
            <person name="Ichikawa N."/>
        </authorList>
    </citation>
    <scope>NUCLEOTIDE SEQUENCE [LARGE SCALE GENOMIC DNA]</scope>
    <source>
        <strain evidence="7 8">NBRC 108245</strain>
    </source>
</reference>
<dbReference type="InterPro" id="IPR051313">
    <property type="entry name" value="Bact_iron-sidero_bind"/>
</dbReference>
<comment type="subcellular location">
    <subcellularLocation>
        <location evidence="1">Cell envelope</location>
    </subcellularLocation>
</comment>
<dbReference type="AlphaFoldDB" id="A0A511MQK6"/>
<dbReference type="SUPFAM" id="SSF53807">
    <property type="entry name" value="Helical backbone' metal receptor"/>
    <property type="match status" value="1"/>
</dbReference>
<evidence type="ECO:0000256" key="3">
    <source>
        <dbReference type="ARBA" id="ARBA00022448"/>
    </source>
</evidence>
<dbReference type="PROSITE" id="PS51257">
    <property type="entry name" value="PROKAR_LIPOPROTEIN"/>
    <property type="match status" value="1"/>
</dbReference>
<evidence type="ECO:0000313" key="8">
    <source>
        <dbReference type="Proteomes" id="UP000321424"/>
    </source>
</evidence>
<feature type="signal peptide" evidence="5">
    <location>
        <begin position="1"/>
        <end position="26"/>
    </location>
</feature>
<feature type="chain" id="PRO_5038451949" description="Fe/B12 periplasmic-binding domain-containing protein" evidence="5">
    <location>
        <begin position="27"/>
        <end position="332"/>
    </location>
</feature>
<sequence>MSLHRMTARVRAAAALLILALVAVLAGCGNSTSDESSKSGTRQVETAKGVVTVPADPQRIVVVNGALAGYLYDLGAKVKAADPRALGVTLKPGEFPPAWAADAKQQGTEAVPSGDAMNLEFIAAQQPDLIIGGGPGYPGQQSINDYDKLTTIAPTALVPSNITNWQDQLKSVADIVNQSAKVDSLITSYNDKVAKVKAGIKVPQGATAVMQSRKDNKPTLVAPNTPLAALLSSVGITMDDQVEAKAGNPPRPAAGDWVSFSPELLSTVVDAPVLFVVTLDGGRNIAQLKEDPMLAQLPAFRAGQVYELPTTSQRPDYRSAMATLDLLAERFK</sequence>
<dbReference type="Gene3D" id="3.40.50.1980">
    <property type="entry name" value="Nitrogenase molybdenum iron protein domain"/>
    <property type="match status" value="2"/>
</dbReference>
<name>A0A511MQK6_9NOCA</name>
<dbReference type="Pfam" id="PF01497">
    <property type="entry name" value="Peripla_BP_2"/>
    <property type="match status" value="1"/>
</dbReference>
<feature type="domain" description="Fe/B12 periplasmic-binding" evidence="6">
    <location>
        <begin position="59"/>
        <end position="332"/>
    </location>
</feature>
<dbReference type="PROSITE" id="PS50983">
    <property type="entry name" value="FE_B12_PBP"/>
    <property type="match status" value="1"/>
</dbReference>
<organism evidence="7 8">
    <name type="scientific">Nocardia ninae NBRC 108245</name>
    <dbReference type="NCBI Taxonomy" id="1210091"/>
    <lineage>
        <taxon>Bacteria</taxon>
        <taxon>Bacillati</taxon>
        <taxon>Actinomycetota</taxon>
        <taxon>Actinomycetes</taxon>
        <taxon>Mycobacteriales</taxon>
        <taxon>Nocardiaceae</taxon>
        <taxon>Nocardia</taxon>
    </lineage>
</organism>
<evidence type="ECO:0000256" key="1">
    <source>
        <dbReference type="ARBA" id="ARBA00004196"/>
    </source>
</evidence>
<evidence type="ECO:0000256" key="4">
    <source>
        <dbReference type="ARBA" id="ARBA00022729"/>
    </source>
</evidence>
<dbReference type="Proteomes" id="UP000321424">
    <property type="component" value="Unassembled WGS sequence"/>
</dbReference>
<keyword evidence="8" id="KW-1185">Reference proteome</keyword>
<evidence type="ECO:0000256" key="2">
    <source>
        <dbReference type="ARBA" id="ARBA00008814"/>
    </source>
</evidence>
<proteinExistence type="inferred from homology"/>
<keyword evidence="3" id="KW-0813">Transport</keyword>
<evidence type="ECO:0000313" key="7">
    <source>
        <dbReference type="EMBL" id="GEM42875.1"/>
    </source>
</evidence>
<accession>A0A511MQK6</accession>
<dbReference type="PANTHER" id="PTHR30532:SF24">
    <property type="entry name" value="FERRIC ENTEROBACTIN-BINDING PERIPLASMIC PROTEIN FEPB"/>
    <property type="match status" value="1"/>
</dbReference>
<dbReference type="PANTHER" id="PTHR30532">
    <property type="entry name" value="IRON III DICITRATE-BINDING PERIPLASMIC PROTEIN"/>
    <property type="match status" value="1"/>
</dbReference>